<sequence>MSPRIDLTWPAFADDALREEVHRVIHAVVAEGGAVGYVTPPGRQETDPFLDDVLAAARHGRAALAVARVDGVAQAMGLWRRASAQVFAHSAEVGKVMAHPSARGLGLGRLVVAGLIGSARAAGIETLTLGARGNNHGAIELYEGFGFREWGRLPNVIEVGLERFDEVRMYLDLGTRDPRVVLRGSAPGGAGSSPRRRLRAGGQGGVRRNGHISQ</sequence>
<dbReference type="EC" id="2.3.-.-" evidence="5"/>
<dbReference type="Pfam" id="PF00583">
    <property type="entry name" value="Acetyltransf_1"/>
    <property type="match status" value="1"/>
</dbReference>
<dbReference type="RefSeq" id="WP_380845764.1">
    <property type="nucleotide sequence ID" value="NZ_JBHSFP010000024.1"/>
</dbReference>
<dbReference type="Gene3D" id="3.40.630.30">
    <property type="match status" value="1"/>
</dbReference>
<dbReference type="CDD" id="cd04301">
    <property type="entry name" value="NAT_SF"/>
    <property type="match status" value="1"/>
</dbReference>
<organism evidence="5 6">
    <name type="scientific">Sphaerisporangium dianthi</name>
    <dbReference type="NCBI Taxonomy" id="1436120"/>
    <lineage>
        <taxon>Bacteria</taxon>
        <taxon>Bacillati</taxon>
        <taxon>Actinomycetota</taxon>
        <taxon>Actinomycetes</taxon>
        <taxon>Streptosporangiales</taxon>
        <taxon>Streptosporangiaceae</taxon>
        <taxon>Sphaerisporangium</taxon>
    </lineage>
</organism>
<dbReference type="InterPro" id="IPR050832">
    <property type="entry name" value="Bact_Acetyltransf"/>
</dbReference>
<name>A0ABV9CP99_9ACTN</name>
<feature type="region of interest" description="Disordered" evidence="3">
    <location>
        <begin position="182"/>
        <end position="214"/>
    </location>
</feature>
<keyword evidence="1 5" id="KW-0808">Transferase</keyword>
<gene>
    <name evidence="5" type="ORF">ACFO60_28265</name>
</gene>
<feature type="domain" description="N-acetyltransferase" evidence="4">
    <location>
        <begin position="19"/>
        <end position="174"/>
    </location>
</feature>
<evidence type="ECO:0000256" key="3">
    <source>
        <dbReference type="SAM" id="MobiDB-lite"/>
    </source>
</evidence>
<dbReference type="InterPro" id="IPR016181">
    <property type="entry name" value="Acyl_CoA_acyltransferase"/>
</dbReference>
<protein>
    <submittedName>
        <fullName evidence="5">GNAT family N-acetyltransferase</fullName>
        <ecNumber evidence="5">2.3.-.-</ecNumber>
    </submittedName>
</protein>
<evidence type="ECO:0000256" key="2">
    <source>
        <dbReference type="ARBA" id="ARBA00023315"/>
    </source>
</evidence>
<dbReference type="Proteomes" id="UP001596004">
    <property type="component" value="Unassembled WGS sequence"/>
</dbReference>
<dbReference type="PANTHER" id="PTHR43877">
    <property type="entry name" value="AMINOALKYLPHOSPHONATE N-ACETYLTRANSFERASE-RELATED-RELATED"/>
    <property type="match status" value="1"/>
</dbReference>
<dbReference type="PANTHER" id="PTHR43877:SF2">
    <property type="entry name" value="AMINOALKYLPHOSPHONATE N-ACETYLTRANSFERASE-RELATED"/>
    <property type="match status" value="1"/>
</dbReference>
<reference evidence="6" key="1">
    <citation type="journal article" date="2019" name="Int. J. Syst. Evol. Microbiol.">
        <title>The Global Catalogue of Microorganisms (GCM) 10K type strain sequencing project: providing services to taxonomists for standard genome sequencing and annotation.</title>
        <authorList>
            <consortium name="The Broad Institute Genomics Platform"/>
            <consortium name="The Broad Institute Genome Sequencing Center for Infectious Disease"/>
            <person name="Wu L."/>
            <person name="Ma J."/>
        </authorList>
    </citation>
    <scope>NUCLEOTIDE SEQUENCE [LARGE SCALE GENOMIC DNA]</scope>
    <source>
        <strain evidence="6">CGMCC 4.7132</strain>
    </source>
</reference>
<evidence type="ECO:0000259" key="4">
    <source>
        <dbReference type="PROSITE" id="PS51186"/>
    </source>
</evidence>
<comment type="caution">
    <text evidence="5">The sequence shown here is derived from an EMBL/GenBank/DDBJ whole genome shotgun (WGS) entry which is preliminary data.</text>
</comment>
<keyword evidence="2 5" id="KW-0012">Acyltransferase</keyword>
<dbReference type="SUPFAM" id="SSF55729">
    <property type="entry name" value="Acyl-CoA N-acyltransferases (Nat)"/>
    <property type="match status" value="1"/>
</dbReference>
<dbReference type="EMBL" id="JBHSFP010000024">
    <property type="protein sequence ID" value="MFC4534670.1"/>
    <property type="molecule type" value="Genomic_DNA"/>
</dbReference>
<keyword evidence="6" id="KW-1185">Reference proteome</keyword>
<evidence type="ECO:0000256" key="1">
    <source>
        <dbReference type="ARBA" id="ARBA00022679"/>
    </source>
</evidence>
<evidence type="ECO:0000313" key="5">
    <source>
        <dbReference type="EMBL" id="MFC4534670.1"/>
    </source>
</evidence>
<accession>A0ABV9CP99</accession>
<dbReference type="GO" id="GO:0016746">
    <property type="term" value="F:acyltransferase activity"/>
    <property type="evidence" value="ECO:0007669"/>
    <property type="project" value="UniProtKB-KW"/>
</dbReference>
<dbReference type="InterPro" id="IPR000182">
    <property type="entry name" value="GNAT_dom"/>
</dbReference>
<dbReference type="PROSITE" id="PS51186">
    <property type="entry name" value="GNAT"/>
    <property type="match status" value="1"/>
</dbReference>
<evidence type="ECO:0000313" key="6">
    <source>
        <dbReference type="Proteomes" id="UP001596004"/>
    </source>
</evidence>
<proteinExistence type="predicted"/>